<sequence precursor="true">MRHSSIVFMKTLCLGLASAVALSACGTPVKPNPQPVSNHYDNYYGQPSTQSRDVFDYGGVVVNPSAPRTYVVKKGDTLWGIARKFLNTPWYWPEVWDKNQSIRNPHRIFPGDVLTLDYAQGGGNKLMPRIRIDRRGEGDPIASLTPYLIWPRVLDEATIKNSPYILASQDDHALITEGETIYVNNLRNSQPGTRCAIFHPNKPLHDTRTGQLLGYEVTYGGYSRVERIGNPATATVLDAKREIRKGDRLLLPVDETANLSGKVFHAPSFKVRGDIISLFDAEYISGNHMIAAINKGRRDRIEVGHTLGVYTQGKYVVDTVESCNSKTGAVCSQLPPEKVANLVVYKVTDRVSYGLIMDATREVKDGDKIGNP</sequence>
<dbReference type="InterPro" id="IPR018392">
    <property type="entry name" value="LysM"/>
</dbReference>
<feature type="signal peptide" evidence="1">
    <location>
        <begin position="1"/>
        <end position="23"/>
    </location>
</feature>
<dbReference type="InterPro" id="IPR036779">
    <property type="entry name" value="LysM_dom_sf"/>
</dbReference>
<gene>
    <name evidence="3" type="ORF">Thini_2518</name>
</gene>
<organism evidence="3 4">
    <name type="scientific">Thiothrix nivea (strain ATCC 35100 / DSM 5205 / JP2)</name>
    <dbReference type="NCBI Taxonomy" id="870187"/>
    <lineage>
        <taxon>Bacteria</taxon>
        <taxon>Pseudomonadati</taxon>
        <taxon>Pseudomonadota</taxon>
        <taxon>Gammaproteobacteria</taxon>
        <taxon>Thiotrichales</taxon>
        <taxon>Thiotrichaceae</taxon>
        <taxon>Thiothrix</taxon>
    </lineage>
</organism>
<dbReference type="Proteomes" id="UP000005317">
    <property type="component" value="Unassembled WGS sequence"/>
</dbReference>
<dbReference type="AlphaFoldDB" id="A0A656HD38"/>
<name>A0A656HD38_THINJ</name>
<evidence type="ECO:0000313" key="4">
    <source>
        <dbReference type="Proteomes" id="UP000005317"/>
    </source>
</evidence>
<dbReference type="PANTHER" id="PTHR34700:SF4">
    <property type="entry name" value="PHAGE-LIKE ELEMENT PBSX PROTEIN XKDP"/>
    <property type="match status" value="1"/>
</dbReference>
<dbReference type="PROSITE" id="PS51257">
    <property type="entry name" value="PROKAR_LIPOPROTEIN"/>
    <property type="match status" value="1"/>
</dbReference>
<evidence type="ECO:0000259" key="2">
    <source>
        <dbReference type="PROSITE" id="PS51782"/>
    </source>
</evidence>
<keyword evidence="4" id="KW-1185">Reference proteome</keyword>
<reference evidence="4" key="1">
    <citation type="journal article" date="2011" name="Stand. Genomic Sci.">
        <title>Genome sequence of the filamentous, gliding Thiothrix nivea neotype strain (JP2(T)).</title>
        <authorList>
            <person name="Lapidus A."/>
            <person name="Nolan M."/>
            <person name="Lucas S."/>
            <person name="Glavina Del Rio T."/>
            <person name="Tice H."/>
            <person name="Cheng J.F."/>
            <person name="Tapia R."/>
            <person name="Han C."/>
            <person name="Goodwin L."/>
            <person name="Pitluck S."/>
            <person name="Liolios K."/>
            <person name="Pagani I."/>
            <person name="Ivanova N."/>
            <person name="Huntemann M."/>
            <person name="Mavromatis K."/>
            <person name="Mikhailova N."/>
            <person name="Pati A."/>
            <person name="Chen A."/>
            <person name="Palaniappan K."/>
            <person name="Land M."/>
            <person name="Brambilla E.M."/>
            <person name="Rohde M."/>
            <person name="Abt B."/>
            <person name="Verbarg S."/>
            <person name="Goker M."/>
            <person name="Bristow J."/>
            <person name="Eisen J.A."/>
            <person name="Markowitz V."/>
            <person name="Hugenholtz P."/>
            <person name="Kyrpides N.C."/>
            <person name="Klenk H.P."/>
            <person name="Woyke T."/>
        </authorList>
    </citation>
    <scope>NUCLEOTIDE SEQUENCE [LARGE SCALE GENOMIC DNA]</scope>
    <source>
        <strain evidence="4">ATCC 35100 / DSM 5205 / JP2</strain>
    </source>
</reference>
<dbReference type="CDD" id="cd00118">
    <property type="entry name" value="LysM"/>
    <property type="match status" value="1"/>
</dbReference>
<keyword evidence="1" id="KW-0732">Signal</keyword>
<dbReference type="EMBL" id="JH651384">
    <property type="protein sequence ID" value="EIJ35061.1"/>
    <property type="molecule type" value="Genomic_DNA"/>
</dbReference>
<proteinExistence type="predicted"/>
<feature type="domain" description="LysM" evidence="2">
    <location>
        <begin position="68"/>
        <end position="116"/>
    </location>
</feature>
<dbReference type="PANTHER" id="PTHR34700">
    <property type="entry name" value="POTASSIUM BINDING PROTEIN KBP"/>
    <property type="match status" value="1"/>
</dbReference>
<evidence type="ECO:0000313" key="3">
    <source>
        <dbReference type="EMBL" id="EIJ35061.1"/>
    </source>
</evidence>
<dbReference type="SUPFAM" id="SSF54106">
    <property type="entry name" value="LysM domain"/>
    <property type="match status" value="1"/>
</dbReference>
<evidence type="ECO:0000256" key="1">
    <source>
        <dbReference type="SAM" id="SignalP"/>
    </source>
</evidence>
<dbReference type="PROSITE" id="PS51782">
    <property type="entry name" value="LYSM"/>
    <property type="match status" value="1"/>
</dbReference>
<dbReference type="Gene3D" id="3.10.350.10">
    <property type="entry name" value="LysM domain"/>
    <property type="match status" value="1"/>
</dbReference>
<dbReference type="Pfam" id="PF01476">
    <property type="entry name" value="LysM"/>
    <property type="match status" value="1"/>
</dbReference>
<dbReference type="InterPro" id="IPR052196">
    <property type="entry name" value="Bact_Kbp"/>
</dbReference>
<feature type="chain" id="PRO_5024896346" evidence="1">
    <location>
        <begin position="24"/>
        <end position="372"/>
    </location>
</feature>
<dbReference type="SMART" id="SM00257">
    <property type="entry name" value="LysM"/>
    <property type="match status" value="1"/>
</dbReference>
<protein>
    <submittedName>
        <fullName evidence="3">Peptidoglycan-binding lysin domain-containing protein</fullName>
    </submittedName>
</protein>
<accession>A0A656HD38</accession>